<dbReference type="EMBL" id="NCKV01018283">
    <property type="protein sequence ID" value="RWS20329.1"/>
    <property type="molecule type" value="Genomic_DNA"/>
</dbReference>
<dbReference type="FunFam" id="3.90.1150.10:FF:000141">
    <property type="entry name" value="Kynurenine--oxoglutarate transaminase 1"/>
    <property type="match status" value="1"/>
</dbReference>
<dbReference type="STRING" id="299467.A0A443RYW8"/>
<reference evidence="5 6" key="1">
    <citation type="journal article" date="2018" name="Gigascience">
        <title>Genomes of trombidid mites reveal novel predicted allergens and laterally-transferred genes associated with secondary metabolism.</title>
        <authorList>
            <person name="Dong X."/>
            <person name="Chaisiri K."/>
            <person name="Xia D."/>
            <person name="Armstrong S.D."/>
            <person name="Fang Y."/>
            <person name="Donnelly M.J."/>
            <person name="Kadowaki T."/>
            <person name="McGarry J.W."/>
            <person name="Darby A.C."/>
            <person name="Makepeace B.L."/>
        </authorList>
    </citation>
    <scope>NUCLEOTIDE SEQUENCE [LARGE SCALE GENOMIC DNA]</scope>
    <source>
        <strain evidence="5">UoL-UT</strain>
    </source>
</reference>
<keyword evidence="4" id="KW-0663">Pyridoxal phosphate</keyword>
<evidence type="ECO:0000256" key="1">
    <source>
        <dbReference type="ARBA" id="ARBA00001933"/>
    </source>
</evidence>
<dbReference type="PANTHER" id="PTHR43807">
    <property type="entry name" value="FI04487P"/>
    <property type="match status" value="1"/>
</dbReference>
<evidence type="ECO:0000313" key="6">
    <source>
        <dbReference type="Proteomes" id="UP000288716"/>
    </source>
</evidence>
<comment type="cofactor">
    <cofactor evidence="1">
        <name>pyridoxal 5'-phosphate</name>
        <dbReference type="ChEBI" id="CHEBI:597326"/>
    </cofactor>
</comment>
<proteinExistence type="predicted"/>
<dbReference type="InterPro" id="IPR015422">
    <property type="entry name" value="PyrdxlP-dep_Trfase_small"/>
</dbReference>
<accession>A0A443RYW8</accession>
<keyword evidence="6" id="KW-1185">Reference proteome</keyword>
<comment type="caution">
    <text evidence="5">The sequence shown here is derived from an EMBL/GenBank/DDBJ whole genome shotgun (WGS) entry which is preliminary data.</text>
</comment>
<dbReference type="Gene3D" id="3.90.1150.10">
    <property type="entry name" value="Aspartate Aminotransferase, domain 1"/>
    <property type="match status" value="1"/>
</dbReference>
<dbReference type="SUPFAM" id="SSF53383">
    <property type="entry name" value="PLP-dependent transferases"/>
    <property type="match status" value="1"/>
</dbReference>
<organism evidence="5 6">
    <name type="scientific">Leptotrombidium deliense</name>
    <dbReference type="NCBI Taxonomy" id="299467"/>
    <lineage>
        <taxon>Eukaryota</taxon>
        <taxon>Metazoa</taxon>
        <taxon>Ecdysozoa</taxon>
        <taxon>Arthropoda</taxon>
        <taxon>Chelicerata</taxon>
        <taxon>Arachnida</taxon>
        <taxon>Acari</taxon>
        <taxon>Acariformes</taxon>
        <taxon>Trombidiformes</taxon>
        <taxon>Prostigmata</taxon>
        <taxon>Anystina</taxon>
        <taxon>Parasitengona</taxon>
        <taxon>Trombiculoidea</taxon>
        <taxon>Trombiculidae</taxon>
        <taxon>Leptotrombidium</taxon>
    </lineage>
</organism>
<sequence>GYENEYENFNQPSSYFYRFANSLQEKRDLLAKILSEVHLKAVIPDAGVFEIVDFSELANKINFTSEEGDTKDIKFVNWFSNNRKLQAVPFSIFFTKQHRYISENFVRMTFARGDETFEAVRRIVDDLKELLNEE</sequence>
<dbReference type="VEuPathDB" id="VectorBase:LDEU011711"/>
<gene>
    <name evidence="5" type="ORF">B4U80_12102</name>
</gene>
<keyword evidence="2" id="KW-0032">Aminotransferase</keyword>
<dbReference type="GO" id="GO:0005739">
    <property type="term" value="C:mitochondrion"/>
    <property type="evidence" value="ECO:0007669"/>
    <property type="project" value="TreeGrafter"/>
</dbReference>
<protein>
    <submittedName>
        <fullName evidence="5">Kynurenine--oxoglutarate transaminase 3-like protein</fullName>
    </submittedName>
</protein>
<feature type="non-terminal residue" evidence="5">
    <location>
        <position position="1"/>
    </location>
</feature>
<dbReference type="InterPro" id="IPR051326">
    <property type="entry name" value="Kynurenine-oxoglutarate_AT"/>
</dbReference>
<evidence type="ECO:0000256" key="2">
    <source>
        <dbReference type="ARBA" id="ARBA00022576"/>
    </source>
</evidence>
<evidence type="ECO:0000256" key="3">
    <source>
        <dbReference type="ARBA" id="ARBA00022679"/>
    </source>
</evidence>
<name>A0A443RYW8_9ACAR</name>
<dbReference type="OrthoDB" id="6500941at2759"/>
<dbReference type="GO" id="GO:0016212">
    <property type="term" value="F:kynurenine-oxoglutarate transaminase activity"/>
    <property type="evidence" value="ECO:0007669"/>
    <property type="project" value="TreeGrafter"/>
</dbReference>
<dbReference type="InterPro" id="IPR015424">
    <property type="entry name" value="PyrdxlP-dep_Trfase"/>
</dbReference>
<evidence type="ECO:0000256" key="4">
    <source>
        <dbReference type="ARBA" id="ARBA00022898"/>
    </source>
</evidence>
<evidence type="ECO:0000313" key="5">
    <source>
        <dbReference type="EMBL" id="RWS20329.1"/>
    </source>
</evidence>
<dbReference type="PANTHER" id="PTHR43807:SF20">
    <property type="entry name" value="FI04487P"/>
    <property type="match status" value="1"/>
</dbReference>
<dbReference type="Proteomes" id="UP000288716">
    <property type="component" value="Unassembled WGS sequence"/>
</dbReference>
<keyword evidence="3" id="KW-0808">Transferase</keyword>
<dbReference type="AlphaFoldDB" id="A0A443RYW8"/>